<dbReference type="Gene3D" id="3.10.129.110">
    <property type="entry name" value="Polyketide synthase dehydratase"/>
    <property type="match status" value="1"/>
</dbReference>
<keyword evidence="2" id="KW-0597">Phosphoprotein</keyword>
<gene>
    <name evidence="10" type="ORF">ACFFQA_16940</name>
</gene>
<dbReference type="InterPro" id="IPR016035">
    <property type="entry name" value="Acyl_Trfase/lysoPLipase"/>
</dbReference>
<dbReference type="PROSITE" id="PS50075">
    <property type="entry name" value="CARRIER"/>
    <property type="match status" value="1"/>
</dbReference>
<feature type="active site" description="Proton acceptor; for dehydratase activity" evidence="5">
    <location>
        <position position="1377"/>
    </location>
</feature>
<dbReference type="InterPro" id="IPR032821">
    <property type="entry name" value="PKS_assoc"/>
</dbReference>
<dbReference type="InterPro" id="IPR020841">
    <property type="entry name" value="PKS_Beta-ketoAc_synthase_dom"/>
</dbReference>
<dbReference type="EMBL" id="JBHLZU010000014">
    <property type="protein sequence ID" value="MFB9905621.1"/>
    <property type="molecule type" value="Genomic_DNA"/>
</dbReference>
<evidence type="ECO:0000313" key="11">
    <source>
        <dbReference type="Proteomes" id="UP001589693"/>
    </source>
</evidence>
<dbReference type="InterPro" id="IPR049552">
    <property type="entry name" value="PKS_DH_N"/>
</dbReference>
<dbReference type="PROSITE" id="PS52004">
    <property type="entry name" value="KS3_2"/>
    <property type="match status" value="1"/>
</dbReference>
<dbReference type="Pfam" id="PF00550">
    <property type="entry name" value="PP-binding"/>
    <property type="match status" value="1"/>
</dbReference>
<dbReference type="SMART" id="SM00822">
    <property type="entry name" value="PKS_KR"/>
    <property type="match status" value="1"/>
</dbReference>
<dbReference type="SMART" id="SM00827">
    <property type="entry name" value="PKS_AT"/>
    <property type="match status" value="1"/>
</dbReference>
<feature type="region of interest" description="C-terminal hotdog fold" evidence="5">
    <location>
        <begin position="1478"/>
        <end position="1623"/>
    </location>
</feature>
<keyword evidence="1" id="KW-0596">Phosphopantetheine</keyword>
<organism evidence="10 11">
    <name type="scientific">Allokutzneria oryzae</name>
    <dbReference type="NCBI Taxonomy" id="1378989"/>
    <lineage>
        <taxon>Bacteria</taxon>
        <taxon>Bacillati</taxon>
        <taxon>Actinomycetota</taxon>
        <taxon>Actinomycetes</taxon>
        <taxon>Pseudonocardiales</taxon>
        <taxon>Pseudonocardiaceae</taxon>
        <taxon>Allokutzneria</taxon>
    </lineage>
</organism>
<dbReference type="InterPro" id="IPR049551">
    <property type="entry name" value="PKS_DH_C"/>
</dbReference>
<accession>A0ABV5ZXJ6</accession>
<feature type="domain" description="Ketosynthase family 3 (KS3)" evidence="8">
    <location>
        <begin position="18"/>
        <end position="445"/>
    </location>
</feature>
<comment type="caution">
    <text evidence="10">The sequence shown here is derived from an EMBL/GenBank/DDBJ whole genome shotgun (WGS) entry which is preliminary data.</text>
</comment>
<dbReference type="Gene3D" id="3.40.47.10">
    <property type="match status" value="1"/>
</dbReference>
<dbReference type="PANTHER" id="PTHR43775">
    <property type="entry name" value="FATTY ACID SYNTHASE"/>
    <property type="match status" value="1"/>
</dbReference>
<dbReference type="InterPro" id="IPR009081">
    <property type="entry name" value="PP-bd_ACP"/>
</dbReference>
<dbReference type="SUPFAM" id="SSF55048">
    <property type="entry name" value="Probable ACP-binding domain of malonyl-CoA ACP transacylase"/>
    <property type="match status" value="1"/>
</dbReference>
<dbReference type="Gene3D" id="3.40.366.10">
    <property type="entry name" value="Malonyl-Coenzyme A Acyl Carrier Protein, domain 2"/>
    <property type="match status" value="1"/>
</dbReference>
<evidence type="ECO:0000256" key="4">
    <source>
        <dbReference type="ARBA" id="ARBA00023315"/>
    </source>
</evidence>
<dbReference type="Gene3D" id="1.10.1200.10">
    <property type="entry name" value="ACP-like"/>
    <property type="match status" value="1"/>
</dbReference>
<dbReference type="SMART" id="SM00823">
    <property type="entry name" value="PKS_PP"/>
    <property type="match status" value="1"/>
</dbReference>
<dbReference type="SMART" id="SM00826">
    <property type="entry name" value="PKS_DH"/>
    <property type="match status" value="1"/>
</dbReference>
<keyword evidence="4" id="KW-0012">Acyltransferase</keyword>
<dbReference type="Pfam" id="PF21394">
    <property type="entry name" value="Beta-ketacyl_N"/>
    <property type="match status" value="1"/>
</dbReference>
<dbReference type="SUPFAM" id="SSF53901">
    <property type="entry name" value="Thiolase-like"/>
    <property type="match status" value="1"/>
</dbReference>
<dbReference type="InterPro" id="IPR006162">
    <property type="entry name" value="Ppantetheine_attach_site"/>
</dbReference>
<feature type="region of interest" description="Disordered" evidence="6">
    <location>
        <begin position="807"/>
        <end position="829"/>
    </location>
</feature>
<keyword evidence="11" id="KW-1185">Reference proteome</keyword>
<dbReference type="PROSITE" id="PS00012">
    <property type="entry name" value="PHOSPHOPANTETHEINE"/>
    <property type="match status" value="1"/>
</dbReference>
<dbReference type="Proteomes" id="UP001589693">
    <property type="component" value="Unassembled WGS sequence"/>
</dbReference>
<dbReference type="Pfam" id="PF21089">
    <property type="entry name" value="PKS_DH_N"/>
    <property type="match status" value="1"/>
</dbReference>
<sequence>MTIGDRTDTMDTASGPAVEPVAIIGMACRVPGAADVRQFWRNLTAGVESIRHFGRAEQLAAGVPPEELDDPAFVAAAPVLEDMEGFDAPFFGMSPREAELADPQQRLFLELCHTALEDAGHPPGRVRGEVGVYGGTGVDDYLWRNIRGNRRIWESAGRGLAMVGNSPDYLATFTSYKLNLRGPSLTVQTACSTSLVAVHLACEALRNGECDLAVAGGSNVELPHRRGYLPREGGVDSMDGHCAPFSDQASGTVWGSGGGAVVLKRLSEAIADRDHVHAVILGNAINNDGSEKVSFTAPGPQGQTAVIAQALSVAGVSPASVGYVEAHGTATRLGDPIEIAALTEAFGGPSRAGQWCAIGSVKSNIGHLSQGAGVVGLIKAALTVAHGLIPPSLNVPAPHPDIDFANSPFYVNTVARDWADDGRPRRAGVSSFGFGGTNAHLVLEQPPVPSASSAGDAELVPVSAKTASALREALTRLADHVADSPELTLTDIAHTLRTGRDEHQHRAAVVVRDREDLLKLRNRPPASTVADPATKVGFLFSGQGSQYPDMGAGLYRAEPVFRAAMDDCLELARAELGTDLLTAPLEETRFAQPALFALGYALSRLWRSWGVEPDAMIGHSVGEYVAATDAGVFTLPEAIRLVCARGRLMQQAPPGAMLAVSLDEDRLRERLPAGLALAAVNAPGTCVVAGPVEAVEGFAAELSTEDIQSRGLRTSHAFHSPLMDEVLPAFRAEVAGVALRRPDRPYLSTLTGDWITPEQATDPEHWVRQLRETVRFGDCVQRLLATGTWALVECGPGRQLAGLARIRPRGEKGPQPLSLPSLPTPGDSRGDLDTLYTTAGRLWAAGVAVRVDQIGSAGRRVPLPTYPFERAHHFVEPDPAGPAPVPEPVESTVDESWVSVPTWRQTAPPAPAETAPRWLVFGDGPLVAALRDGGADVAEVAVGTEYGADGAGRYRVRATEQADYERLFADLTAHGGIPDRIVHAWLLEGDEDENPLLAQHKGLFSLVACVRALAATPQAQAGQEGAIRLDLLTRGARDVTGADLVRPASATVAALATVAPVELPVLGVRHIDIGPGDRPAAGALLAELRATPADPVVALRGGRRWVPGHQPVPELSEVDEMVLRERGVYLITGGTGGIGITVAEHLARRVAARLVLTSRRGLPPEESWDEHLRVHGGVDRTSRAIAAIRRMRAAGAEVEVVAADVADAEAMTGVREVLCGRFGRLDGIVHAAGVAGGRMIEAWDSAEAERVLGPKLLGTAVLRSVFGDLAPDFLVFCSSTTALLGAPGQVDYAAANAYLDACAGARDGWPARRLSINWGRWLEIGMAAETPVPREWRRVLGQDAEPWTHPILTNRHPGGASYSGAVTPATHWVLDEHRHAGRALMPGAAHVELVRAAFEDHVPRPSTRHRAELADLVFVRPLFVADDESAHIRVSVHADADGHRVEVSSETGGVHAQAVVRWTVPDATAPVDVRAVRVRHSGRREHYEGERLARSGGFALGSRWRSLRHTTDAADGTSRLAWFELPEQVLAESDRLPLHPAVLDEVTSVASDGQGRYLPLSYGNLVVHRPFPARLWTWVRYHGGADRDGEVITADLSVVDEWGEPVLTITDFVMRRTEVAALGGESSTVDDQVAAAADGMRPGEAVEILERLLGADLGPRAIVSAVPLARIRRRNDAMLAHGPAADAGGDGSEDLETTIARVWAEVLGIAEVGADEDFAGLGGNSLTAVQLISQVRRAVGVRVPMQVLFDAPTVSAMAGVVARMRGESGGNA</sequence>
<evidence type="ECO:0000313" key="10">
    <source>
        <dbReference type="EMBL" id="MFB9905621.1"/>
    </source>
</evidence>
<dbReference type="Pfam" id="PF14765">
    <property type="entry name" value="PS-DH"/>
    <property type="match status" value="1"/>
</dbReference>
<evidence type="ECO:0000256" key="1">
    <source>
        <dbReference type="ARBA" id="ARBA00022450"/>
    </source>
</evidence>
<dbReference type="InterPro" id="IPR016039">
    <property type="entry name" value="Thiolase-like"/>
</dbReference>
<feature type="active site" description="Proton donor; for dehydratase activity" evidence="5">
    <location>
        <position position="1544"/>
    </location>
</feature>
<dbReference type="PROSITE" id="PS00606">
    <property type="entry name" value="KS3_1"/>
    <property type="match status" value="1"/>
</dbReference>
<dbReference type="InterPro" id="IPR036736">
    <property type="entry name" value="ACP-like_sf"/>
</dbReference>
<dbReference type="InterPro" id="IPR042104">
    <property type="entry name" value="PKS_dehydratase_sf"/>
</dbReference>
<protein>
    <submittedName>
        <fullName evidence="10">SDR family NAD(P)-dependent oxidoreductase</fullName>
    </submittedName>
</protein>
<dbReference type="CDD" id="cd00833">
    <property type="entry name" value="PKS"/>
    <property type="match status" value="1"/>
</dbReference>
<feature type="region of interest" description="N-terminal hotdog fold" evidence="5">
    <location>
        <begin position="1337"/>
        <end position="1467"/>
    </location>
</feature>
<reference evidence="10 11" key="1">
    <citation type="submission" date="2024-09" db="EMBL/GenBank/DDBJ databases">
        <authorList>
            <person name="Sun Q."/>
            <person name="Mori K."/>
        </authorList>
    </citation>
    <scope>NUCLEOTIDE SEQUENCE [LARGE SCALE GENOMIC DNA]</scope>
    <source>
        <strain evidence="10 11">TBRC 7907</strain>
    </source>
</reference>
<evidence type="ECO:0000259" key="7">
    <source>
        <dbReference type="PROSITE" id="PS50075"/>
    </source>
</evidence>
<dbReference type="SUPFAM" id="SSF52151">
    <property type="entry name" value="FabD/lysophospholipase-like"/>
    <property type="match status" value="1"/>
</dbReference>
<dbReference type="PROSITE" id="PS52019">
    <property type="entry name" value="PKS_MFAS_DH"/>
    <property type="match status" value="1"/>
</dbReference>
<dbReference type="Pfam" id="PF02801">
    <property type="entry name" value="Ketoacyl-synt_C"/>
    <property type="match status" value="1"/>
</dbReference>
<dbReference type="Gene3D" id="3.40.50.720">
    <property type="entry name" value="NAD(P)-binding Rossmann-like Domain"/>
    <property type="match status" value="1"/>
</dbReference>
<keyword evidence="3" id="KW-0808">Transferase</keyword>
<evidence type="ECO:0000256" key="6">
    <source>
        <dbReference type="SAM" id="MobiDB-lite"/>
    </source>
</evidence>
<dbReference type="InterPro" id="IPR001227">
    <property type="entry name" value="Ac_transferase_dom_sf"/>
</dbReference>
<dbReference type="Pfam" id="PF00698">
    <property type="entry name" value="Acyl_transf_1"/>
    <property type="match status" value="1"/>
</dbReference>
<dbReference type="Gene3D" id="3.30.70.3290">
    <property type="match status" value="1"/>
</dbReference>
<name>A0ABV5ZXJ6_9PSEU</name>
<dbReference type="InterPro" id="IPR020806">
    <property type="entry name" value="PKS_PP-bd"/>
</dbReference>
<dbReference type="InterPro" id="IPR014030">
    <property type="entry name" value="Ketoacyl_synth_N"/>
</dbReference>
<dbReference type="InterPro" id="IPR018201">
    <property type="entry name" value="Ketoacyl_synth_AS"/>
</dbReference>
<dbReference type="InterPro" id="IPR050091">
    <property type="entry name" value="PKS_NRPS_Biosynth_Enz"/>
</dbReference>
<dbReference type="InterPro" id="IPR014031">
    <property type="entry name" value="Ketoacyl_synth_C"/>
</dbReference>
<dbReference type="InterPro" id="IPR016036">
    <property type="entry name" value="Malonyl_transacylase_ACP-bd"/>
</dbReference>
<proteinExistence type="predicted"/>
<dbReference type="InterPro" id="IPR049900">
    <property type="entry name" value="PKS_mFAS_DH"/>
</dbReference>
<evidence type="ECO:0000256" key="5">
    <source>
        <dbReference type="PROSITE-ProRule" id="PRU01363"/>
    </source>
</evidence>
<evidence type="ECO:0000259" key="8">
    <source>
        <dbReference type="PROSITE" id="PS52004"/>
    </source>
</evidence>
<dbReference type="InterPro" id="IPR014043">
    <property type="entry name" value="Acyl_transferase_dom"/>
</dbReference>
<dbReference type="Pfam" id="PF08659">
    <property type="entry name" value="KR"/>
    <property type="match status" value="1"/>
</dbReference>
<dbReference type="SUPFAM" id="SSF51735">
    <property type="entry name" value="NAD(P)-binding Rossmann-fold domains"/>
    <property type="match status" value="2"/>
</dbReference>
<dbReference type="PANTHER" id="PTHR43775:SF51">
    <property type="entry name" value="INACTIVE PHENOLPHTHIOCEROL SYNTHESIS POLYKETIDE SYNTHASE TYPE I PKS1-RELATED"/>
    <property type="match status" value="1"/>
</dbReference>
<dbReference type="InterPro" id="IPR013968">
    <property type="entry name" value="PKS_KR"/>
</dbReference>
<dbReference type="SUPFAM" id="SSF47336">
    <property type="entry name" value="ACP-like"/>
    <property type="match status" value="1"/>
</dbReference>
<dbReference type="Pfam" id="PF00109">
    <property type="entry name" value="ketoacyl-synt"/>
    <property type="match status" value="1"/>
</dbReference>
<dbReference type="InterPro" id="IPR020807">
    <property type="entry name" value="PKS_DH"/>
</dbReference>
<dbReference type="InterPro" id="IPR057326">
    <property type="entry name" value="KR_dom"/>
</dbReference>
<dbReference type="SMART" id="SM00825">
    <property type="entry name" value="PKS_KS"/>
    <property type="match status" value="1"/>
</dbReference>
<dbReference type="Pfam" id="PF16197">
    <property type="entry name" value="KAsynt_C_assoc"/>
    <property type="match status" value="1"/>
</dbReference>
<feature type="domain" description="Carrier" evidence="7">
    <location>
        <begin position="1690"/>
        <end position="1765"/>
    </location>
</feature>
<evidence type="ECO:0000256" key="2">
    <source>
        <dbReference type="ARBA" id="ARBA00022553"/>
    </source>
</evidence>
<feature type="domain" description="PKS/mFAS DH" evidence="9">
    <location>
        <begin position="1337"/>
        <end position="1623"/>
    </location>
</feature>
<evidence type="ECO:0000256" key="3">
    <source>
        <dbReference type="ARBA" id="ARBA00022679"/>
    </source>
</evidence>
<evidence type="ECO:0000259" key="9">
    <source>
        <dbReference type="PROSITE" id="PS52019"/>
    </source>
</evidence>
<dbReference type="RefSeq" id="WP_377852924.1">
    <property type="nucleotide sequence ID" value="NZ_JBHLZU010000014.1"/>
</dbReference>
<dbReference type="InterPro" id="IPR049490">
    <property type="entry name" value="C883_1060-like_KR_N"/>
</dbReference>
<dbReference type="InterPro" id="IPR036291">
    <property type="entry name" value="NAD(P)-bd_dom_sf"/>
</dbReference>